<dbReference type="CTD" id="100000415"/>
<dbReference type="Pfam" id="PF05827">
    <property type="entry name" value="VAS1_LD"/>
    <property type="match status" value="1"/>
</dbReference>
<dbReference type="InterPro" id="IPR046755">
    <property type="entry name" value="VAS1_LD"/>
</dbReference>
<dbReference type="GO" id="GO:0012505">
    <property type="term" value="C:endomembrane system"/>
    <property type="evidence" value="ECO:0007669"/>
    <property type="project" value="UniProtKB-ARBA"/>
</dbReference>
<dbReference type="GO" id="GO:0030641">
    <property type="term" value="P:regulation of cellular pH"/>
    <property type="evidence" value="ECO:0007669"/>
    <property type="project" value="TreeGrafter"/>
</dbReference>
<accession>A0A9D2XTQ5</accession>
<evidence type="ECO:0000313" key="9">
    <source>
        <dbReference type="EMBL" id="KAF7207748.1"/>
    </source>
</evidence>
<organism evidence="9 10">
    <name type="scientific">Nothobranchius furzeri</name>
    <name type="common">Turquoise killifish</name>
    <dbReference type="NCBI Taxonomy" id="105023"/>
    <lineage>
        <taxon>Eukaryota</taxon>
        <taxon>Metazoa</taxon>
        <taxon>Chordata</taxon>
        <taxon>Craniata</taxon>
        <taxon>Vertebrata</taxon>
        <taxon>Euteleostomi</taxon>
        <taxon>Actinopterygii</taxon>
        <taxon>Neopterygii</taxon>
        <taxon>Teleostei</taxon>
        <taxon>Neoteleostei</taxon>
        <taxon>Acanthomorphata</taxon>
        <taxon>Ovalentaria</taxon>
        <taxon>Atherinomorphae</taxon>
        <taxon>Cyprinodontiformes</taxon>
        <taxon>Nothobranchiidae</taxon>
        <taxon>Nothobranchius</taxon>
    </lineage>
</organism>
<dbReference type="KEGG" id="nfu:107385086"/>
<dbReference type="OrthoDB" id="9442153at2759"/>
<feature type="transmembrane region" description="Helical" evidence="6">
    <location>
        <begin position="259"/>
        <end position="282"/>
    </location>
</feature>
<evidence type="ECO:0000313" key="10">
    <source>
        <dbReference type="Proteomes" id="UP000822369"/>
    </source>
</evidence>
<dbReference type="GO" id="GO:0033176">
    <property type="term" value="C:proton-transporting V-type ATPase complex"/>
    <property type="evidence" value="ECO:0007669"/>
    <property type="project" value="TreeGrafter"/>
</dbReference>
<keyword evidence="4 6" id="KW-1133">Transmembrane helix</keyword>
<proteinExistence type="inferred from homology"/>
<dbReference type="EMBL" id="JAAVVJ010000014">
    <property type="protein sequence ID" value="KAF7207748.1"/>
    <property type="molecule type" value="Genomic_DNA"/>
</dbReference>
<dbReference type="GO" id="GO:0001671">
    <property type="term" value="F:ATPase activator activity"/>
    <property type="evidence" value="ECO:0007669"/>
    <property type="project" value="TreeGrafter"/>
</dbReference>
<evidence type="ECO:0000256" key="3">
    <source>
        <dbReference type="ARBA" id="ARBA00022692"/>
    </source>
</evidence>
<protein>
    <submittedName>
        <fullName evidence="9">Transcript variant X1</fullName>
    </submittedName>
</protein>
<evidence type="ECO:0000259" key="8">
    <source>
        <dbReference type="Pfam" id="PF20520"/>
    </source>
</evidence>
<comment type="caution">
    <text evidence="9">The sequence shown here is derived from an EMBL/GenBank/DDBJ whole genome shotgun (WGS) entry which is preliminary data.</text>
</comment>
<dbReference type="AlphaFoldDB" id="A0A9D2XTQ5"/>
<feature type="domain" description="V-type proton ATPase subunit S1 luminal" evidence="7">
    <location>
        <begin position="97"/>
        <end position="243"/>
    </location>
</feature>
<evidence type="ECO:0000256" key="1">
    <source>
        <dbReference type="ARBA" id="ARBA00004167"/>
    </source>
</evidence>
<evidence type="ECO:0000256" key="5">
    <source>
        <dbReference type="ARBA" id="ARBA00023136"/>
    </source>
</evidence>
<evidence type="ECO:0000256" key="4">
    <source>
        <dbReference type="ARBA" id="ARBA00022989"/>
    </source>
</evidence>
<keyword evidence="5 6" id="KW-0472">Membrane</keyword>
<dbReference type="InterPro" id="IPR046756">
    <property type="entry name" value="VAS1/VOA1_TM"/>
</dbReference>
<gene>
    <name evidence="9" type="primary">atp6ap1l</name>
    <name evidence="9" type="ORF">G4P62_009930</name>
</gene>
<name>A0A9D2XTQ5_NOTFU</name>
<feature type="domain" description="V-type proton ATPase subunit S1/VOA1 transmembrane" evidence="8">
    <location>
        <begin position="261"/>
        <end position="290"/>
    </location>
</feature>
<dbReference type="GO" id="GO:0098588">
    <property type="term" value="C:bounding membrane of organelle"/>
    <property type="evidence" value="ECO:0007669"/>
    <property type="project" value="UniProtKB-ARBA"/>
</dbReference>
<dbReference type="PANTHER" id="PTHR12471:SF3">
    <property type="entry name" value="ATPASE, H+ TRANSPORTING, LYSOSOMAL ACCESSORY PROTEIN 1-LIKE"/>
    <property type="match status" value="1"/>
</dbReference>
<dbReference type="Gene3D" id="2.40.160.110">
    <property type="match status" value="1"/>
</dbReference>
<dbReference type="GeneID" id="107385086"/>
<dbReference type="InterPro" id="IPR008388">
    <property type="entry name" value="Ac45_acc_su"/>
</dbReference>
<evidence type="ECO:0000256" key="2">
    <source>
        <dbReference type="ARBA" id="ARBA00009037"/>
    </source>
</evidence>
<dbReference type="Pfam" id="PF20520">
    <property type="entry name" value="Ac45-VOA1_TM"/>
    <property type="match status" value="1"/>
</dbReference>
<evidence type="ECO:0000256" key="6">
    <source>
        <dbReference type="SAM" id="Phobius"/>
    </source>
</evidence>
<sequence length="324" mass="36211">MCSGRVGEFSGITLWSPQRWLLRGNPSASSSSTCSLLPASTDSLLTGSDGTMRKEERLLFTEDDQPPEQNPHLSLRKLLQTAAALPFSPLKVLSNGEPCILFQARKLSLRYEKQKPLDLTERTFSRQKPADTGQSVCRQDTATLVMGFGDVETFRGLSIRLQLSNTFYESSGQWWFSLDNVTLTYNTSEVAVFNVTDVYAPALSSYRCLHVSSLHRHSGRLLPSSDSARRWSVTFIDFQIQAFTVTSDTFSPASDCTSILPPAILMGLITSLILLLVLAYALHMVIHLKHIENDDDQKVDIYFPHSPEPLDHCCEETITEKNVM</sequence>
<comment type="similarity">
    <text evidence="2">Belongs to the vacuolar ATPase subunit S1 family.</text>
</comment>
<dbReference type="GO" id="GO:0030659">
    <property type="term" value="C:cytoplasmic vesicle membrane"/>
    <property type="evidence" value="ECO:0007669"/>
    <property type="project" value="UniProtKB-ARBA"/>
</dbReference>
<dbReference type="FunFam" id="2.40.160.110:FF:000003">
    <property type="entry name" value="ATPase H+ transporting accessory protein 1"/>
    <property type="match status" value="1"/>
</dbReference>
<keyword evidence="3 6" id="KW-0812">Transmembrane</keyword>
<comment type="subcellular location">
    <subcellularLocation>
        <location evidence="1">Membrane</location>
        <topology evidence="1">Single-pass membrane protein</topology>
    </subcellularLocation>
</comment>
<evidence type="ECO:0000259" key="7">
    <source>
        <dbReference type="Pfam" id="PF05827"/>
    </source>
</evidence>
<dbReference type="Proteomes" id="UP000822369">
    <property type="component" value="Chromosome 14"/>
</dbReference>
<dbReference type="PANTHER" id="PTHR12471">
    <property type="entry name" value="VACUOLAR ATP SYNTHASE SUBUNIT S1"/>
    <property type="match status" value="1"/>
</dbReference>
<reference evidence="9" key="1">
    <citation type="submission" date="2020-03" db="EMBL/GenBank/DDBJ databases">
        <title>Intra-Species Differences in Population Size shape Life History and Genome Evolution.</title>
        <authorList>
            <person name="Willemsen D."/>
            <person name="Cui R."/>
            <person name="Valenzano D.R."/>
        </authorList>
    </citation>
    <scope>NUCLEOTIDE SEQUENCE</scope>
    <source>
        <strain evidence="9">GRZ</strain>
        <tissue evidence="9">Whole</tissue>
    </source>
</reference>